<dbReference type="AlphaFoldDB" id="A0AAW1PKW4"/>
<name>A0AAW1PKW4_9CHLO</name>
<feature type="compositionally biased region" description="Polar residues" evidence="1">
    <location>
        <begin position="17"/>
        <end position="30"/>
    </location>
</feature>
<organism evidence="2 3">
    <name type="scientific">Symbiochloris irregularis</name>
    <dbReference type="NCBI Taxonomy" id="706552"/>
    <lineage>
        <taxon>Eukaryota</taxon>
        <taxon>Viridiplantae</taxon>
        <taxon>Chlorophyta</taxon>
        <taxon>core chlorophytes</taxon>
        <taxon>Trebouxiophyceae</taxon>
        <taxon>Trebouxiales</taxon>
        <taxon>Trebouxiaceae</taxon>
        <taxon>Symbiochloris</taxon>
    </lineage>
</organism>
<evidence type="ECO:0000256" key="1">
    <source>
        <dbReference type="SAM" id="MobiDB-lite"/>
    </source>
</evidence>
<protein>
    <submittedName>
        <fullName evidence="2">Uncharacterized protein</fullName>
    </submittedName>
</protein>
<accession>A0AAW1PKW4</accession>
<dbReference type="Proteomes" id="UP001465755">
    <property type="component" value="Unassembled WGS sequence"/>
</dbReference>
<keyword evidence="3" id="KW-1185">Reference proteome</keyword>
<gene>
    <name evidence="2" type="ORF">WJX73_005567</name>
</gene>
<proteinExistence type="predicted"/>
<evidence type="ECO:0000313" key="2">
    <source>
        <dbReference type="EMBL" id="KAK9809507.1"/>
    </source>
</evidence>
<comment type="caution">
    <text evidence="2">The sequence shown here is derived from an EMBL/GenBank/DDBJ whole genome shotgun (WGS) entry which is preliminary data.</text>
</comment>
<dbReference type="EMBL" id="JALJOQ010000019">
    <property type="protein sequence ID" value="KAK9809507.1"/>
    <property type="molecule type" value="Genomic_DNA"/>
</dbReference>
<reference evidence="2 3" key="1">
    <citation type="journal article" date="2024" name="Nat. Commun.">
        <title>Phylogenomics reveals the evolutionary origins of lichenization in chlorophyte algae.</title>
        <authorList>
            <person name="Puginier C."/>
            <person name="Libourel C."/>
            <person name="Otte J."/>
            <person name="Skaloud P."/>
            <person name="Haon M."/>
            <person name="Grisel S."/>
            <person name="Petersen M."/>
            <person name="Berrin J.G."/>
            <person name="Delaux P.M."/>
            <person name="Dal Grande F."/>
            <person name="Keller J."/>
        </authorList>
    </citation>
    <scope>NUCLEOTIDE SEQUENCE [LARGE SCALE GENOMIC DNA]</scope>
    <source>
        <strain evidence="2 3">SAG 2036</strain>
    </source>
</reference>
<feature type="region of interest" description="Disordered" evidence="1">
    <location>
        <begin position="1"/>
        <end position="32"/>
    </location>
</feature>
<sequence length="420" mass="46639">MGSRSRSLLSWKRGSQGPVSESSGSQTPHSIRQADSLESNQLGHAQSTLSNTTFNSSASTSFQPSASVLALQADKACSIAQAETTLEEAGWDDEAIGRVRNELLTQSPEDLTILLSGSKPRIVSALRAFTKGLCRTDSLQDSLTISEFIHQQPDTRRSVRLSEVRSLAWAQLQHNCRLEIRVIWKMLPPHFKQVDPFAWGPPPAQDQLDACSVYLRKVIDSPRHVTWIDASQHPTLLTVDATGVLPFGTNTTTDLAICRRSAARPHAFRDNLLVLFEVCKAVTTTEYYQAYAHLLLANVHSPKQRPVAVVTDLMDDWSIHWLDRRRICTFAAPDRATALAVIDCLIADPRGHRADKYLAQDLPILKRRALELGQAGVINEERPDDDVCGLLPPTELVVMKEHKVLQELNNIPWVASLQLV</sequence>
<evidence type="ECO:0000313" key="3">
    <source>
        <dbReference type="Proteomes" id="UP001465755"/>
    </source>
</evidence>